<name>A0ABV6VWG9_9ACTN</name>
<reference evidence="1 2" key="1">
    <citation type="submission" date="2024-09" db="EMBL/GenBank/DDBJ databases">
        <authorList>
            <person name="Lee S.D."/>
        </authorList>
    </citation>
    <scope>NUCLEOTIDE SEQUENCE [LARGE SCALE GENOMIC DNA]</scope>
    <source>
        <strain evidence="1 2">N8-3</strain>
    </source>
</reference>
<protein>
    <submittedName>
        <fullName evidence="1">Site-specific recombinase</fullName>
    </submittedName>
</protein>
<proteinExistence type="predicted"/>
<evidence type="ECO:0000313" key="1">
    <source>
        <dbReference type="EMBL" id="MFC1417983.1"/>
    </source>
</evidence>
<keyword evidence="2" id="KW-1185">Reference proteome</keyword>
<accession>A0ABV6VWG9</accession>
<comment type="caution">
    <text evidence="1">The sequence shown here is derived from an EMBL/GenBank/DDBJ whole genome shotgun (WGS) entry which is preliminary data.</text>
</comment>
<dbReference type="RefSeq" id="WP_380536672.1">
    <property type="nucleotide sequence ID" value="NZ_JBHFAB010000010.1"/>
</dbReference>
<evidence type="ECO:0000313" key="2">
    <source>
        <dbReference type="Proteomes" id="UP001592531"/>
    </source>
</evidence>
<gene>
    <name evidence="1" type="ORF">ACEZDE_15230</name>
</gene>
<dbReference type="Proteomes" id="UP001592531">
    <property type="component" value="Unassembled WGS sequence"/>
</dbReference>
<organism evidence="1 2">
    <name type="scientific">Streptacidiphilus cavernicola</name>
    <dbReference type="NCBI Taxonomy" id="3342716"/>
    <lineage>
        <taxon>Bacteria</taxon>
        <taxon>Bacillati</taxon>
        <taxon>Actinomycetota</taxon>
        <taxon>Actinomycetes</taxon>
        <taxon>Kitasatosporales</taxon>
        <taxon>Streptomycetaceae</taxon>
        <taxon>Streptacidiphilus</taxon>
    </lineage>
</organism>
<dbReference type="SUPFAM" id="SSF56349">
    <property type="entry name" value="DNA breaking-rejoining enzymes"/>
    <property type="match status" value="1"/>
</dbReference>
<dbReference type="InterPro" id="IPR011010">
    <property type="entry name" value="DNA_brk_join_enz"/>
</dbReference>
<dbReference type="EMBL" id="JBHFAB010000010">
    <property type="protein sequence ID" value="MFC1417983.1"/>
    <property type="molecule type" value="Genomic_DNA"/>
</dbReference>
<sequence length="262" mass="29397">MERYLTAAGISVSSARIYRISLINWSWLLAGLPTPLGRFRRGAEPPAIALALLDDPRLPSRLAEFAAARADAVDWDTVQRELSILRKAIRWWRGQGWISADPTQGIEQRPAPSGVAGPPLSAHQIDRLWRLDAPLREWTLWRLVHETPMPPEGVIALNVEDVLPAANDRARHRLHWQPGTVRSLARLIGVRRSGPLFLSPLAGPWAVRPRDRCPVTGWTRLPYRHAEDIFEQATRLLANPLADARRAGELRGWSLHQLGRAG</sequence>